<keyword evidence="3" id="KW-1185">Reference proteome</keyword>
<feature type="compositionally biased region" description="Basic residues" evidence="1">
    <location>
        <begin position="326"/>
        <end position="335"/>
    </location>
</feature>
<accession>A0ABR0C0C4</accession>
<comment type="caution">
    <text evidence="2">The sequence shown here is derived from an EMBL/GenBank/DDBJ whole genome shotgun (WGS) entry which is preliminary data.</text>
</comment>
<feature type="region of interest" description="Disordered" evidence="1">
    <location>
        <begin position="312"/>
        <end position="335"/>
    </location>
</feature>
<reference evidence="2 3" key="1">
    <citation type="journal article" date="2024" name="Microbiol. Resour. Announc.">
        <title>Genome annotations for the ascomycete fungi Trichoderma harzianum, Trichoderma aggressivum, and Purpureocillium lilacinum.</title>
        <authorList>
            <person name="Beijen E.P.W."/>
            <person name="Ohm R.A."/>
        </authorList>
    </citation>
    <scope>NUCLEOTIDE SEQUENCE [LARGE SCALE GENOMIC DNA]</scope>
    <source>
        <strain evidence="2 3">CBS 150709</strain>
    </source>
</reference>
<evidence type="ECO:0000313" key="2">
    <source>
        <dbReference type="EMBL" id="KAK4089732.1"/>
    </source>
</evidence>
<proteinExistence type="predicted"/>
<evidence type="ECO:0000256" key="1">
    <source>
        <dbReference type="SAM" id="MobiDB-lite"/>
    </source>
</evidence>
<organism evidence="2 3">
    <name type="scientific">Purpureocillium lilacinum</name>
    <name type="common">Paecilomyces lilacinus</name>
    <dbReference type="NCBI Taxonomy" id="33203"/>
    <lineage>
        <taxon>Eukaryota</taxon>
        <taxon>Fungi</taxon>
        <taxon>Dikarya</taxon>
        <taxon>Ascomycota</taxon>
        <taxon>Pezizomycotina</taxon>
        <taxon>Sordariomycetes</taxon>
        <taxon>Hypocreomycetidae</taxon>
        <taxon>Hypocreales</taxon>
        <taxon>Ophiocordycipitaceae</taxon>
        <taxon>Purpureocillium</taxon>
    </lineage>
</organism>
<evidence type="ECO:0000313" key="3">
    <source>
        <dbReference type="Proteomes" id="UP001287286"/>
    </source>
</evidence>
<gene>
    <name evidence="2" type="ORF">Purlil1_5835</name>
</gene>
<dbReference type="EMBL" id="JAWRVI010000018">
    <property type="protein sequence ID" value="KAK4089732.1"/>
    <property type="molecule type" value="Genomic_DNA"/>
</dbReference>
<protein>
    <submittedName>
        <fullName evidence="2">Uncharacterized protein</fullName>
    </submittedName>
</protein>
<name>A0ABR0C0C4_PURLI</name>
<feature type="region of interest" description="Disordered" evidence="1">
    <location>
        <begin position="167"/>
        <end position="187"/>
    </location>
</feature>
<sequence length="335" mass="36995">MSSNYTSRTNRAQFRATLAVEHITPSPDLRPVHPKERATGTSEVSRVDFRLRFVLCPSVVVHYRPYHDLHCGTPRASPPHASLRPQPTLVTKAAGVFTVASHTPERWMVRCFTSASPDSMLIPDTRWVAWGRLVIPVPPLDPVAVNARHTGQAYPWKSFTSRCSDAWPPDRQPAVPRGADGSPSSGIPRHDSLAFDSVWPFLSWAVGHPKDRGWQEYEQDVVFECAQTFRHVRPALERGGGSDELPGSHIDNILDQPAGAVPARQQQILLVRGQSRESCAWPLSASAPGEGTGTSLPQEPVGGIFDSYRPGLHSSGRSTHQPAHFQRIKMHPSWS</sequence>
<dbReference type="Proteomes" id="UP001287286">
    <property type="component" value="Unassembled WGS sequence"/>
</dbReference>